<dbReference type="InterPro" id="IPR043502">
    <property type="entry name" value="DNA/RNA_pol_sf"/>
</dbReference>
<feature type="region of interest" description="Disordered" evidence="1">
    <location>
        <begin position="354"/>
        <end position="380"/>
    </location>
</feature>
<reference evidence="3 4" key="2">
    <citation type="submission" date="2024-05" db="EMBL/GenBank/DDBJ databases">
        <authorList>
            <person name="Chen Y."/>
            <person name="Shah S."/>
            <person name="Dougan E. K."/>
            <person name="Thang M."/>
            <person name="Chan C."/>
        </authorList>
    </citation>
    <scope>NUCLEOTIDE SEQUENCE [LARGE SCALE GENOMIC DNA]</scope>
</reference>
<dbReference type="InterPro" id="IPR052055">
    <property type="entry name" value="Hepadnavirus_pol/RT"/>
</dbReference>
<dbReference type="PANTHER" id="PTHR33050">
    <property type="entry name" value="REVERSE TRANSCRIPTASE DOMAIN-CONTAINING PROTEIN"/>
    <property type="match status" value="1"/>
</dbReference>
<accession>A0A9P1CBA2</accession>
<evidence type="ECO:0000313" key="4">
    <source>
        <dbReference type="Proteomes" id="UP001152797"/>
    </source>
</evidence>
<evidence type="ECO:0000313" key="2">
    <source>
        <dbReference type="EMBL" id="CAI3987958.1"/>
    </source>
</evidence>
<dbReference type="EMBL" id="CAMXCT030001224">
    <property type="protein sequence ID" value="CAL4775270.1"/>
    <property type="molecule type" value="Genomic_DNA"/>
</dbReference>
<comment type="caution">
    <text evidence="2">The sequence shown here is derived from an EMBL/GenBank/DDBJ whole genome shotgun (WGS) entry which is preliminary data.</text>
</comment>
<gene>
    <name evidence="2" type="ORF">C1SCF055_LOCUS15193</name>
</gene>
<sequence length="1487" mass="164197">MADVQSEVAFGRAAASFDVHESDYLVLVSERVSTMEAMAFRFPQASDFEVKAWDDYRHHEDVGCLRKLWTLSSQASKKKMERLAGEDSEMRTKVTLTLAQELEDRAIEAGMPPPINDRERPSLHTLTKVQGTFGPGGSYQHISWEAYINMDTENRLRRAGKLPKDKKEVIVGDEKLELRSKELEIGETNKIEDPLALHDVMQLRARAFQMMEVCGYGVAMEYGGKFISLLRAPTPVGMRAPTMNEVRQTDREIMSEILKWVGKGRGSMEDGLAHYARNPDESLWKMMAQQPENLPDQGKERALKQSGRGEGEGEDRKPQAAKRPRSPDPGVDYDRNPRFCLVCKKRHEPRCAFPPEWRREQKEKKKARAANARAKKAAQNHPSKVLFVGASEELHCKEAGLLAGIGTLQEEDQSFLEVFSGANAPLSQAVASMWGLQPIRMAAPLLKGVPGEGTLQESGSRSGEATKLWETPSIDPRRALLPLEHLEAAKQLQHPFDSLATHKADHAKAVALFSSSPQELVARRFEALERLRTWERELRSQQVRENKRASWTAQKLGLKPNTVLMTRLQDLLDIEDKEVPQACLKGLGITGEAAESPFFDDFPVPPSMSKEKFHAGKHERSVDMIARVKFMAQKGPPELAKAIWEKTMKEVAGGTMGPPMTLDQVIVKYKTDFQVTPSFGLAQGLDDQGKQKFRRIDDHTASGVNPSAHRLQKVPMAMVDYVGVMVRAVAAVCTNIQFATEDMKGAYRQIPLAPADVRYAITAVYNPESHEVVLFEMYGQPFGAGHAVPNFCRVSEWLSRVLQRYFYLHVDHFFDDFFLVEPSLTIQAGIFVMKESFKLLGFSLDPEKSQTPAAICAILGVVFSTAALASERRINVSAKPSRIVNLIHTIDSILSSGDLSPAVAGSIVGKFGFLCSTLFGKVGRCCTAALRHRQYSSAYQRAITPKIRLSLQLMKQFLRNCPDRELKLSHENPLLMYTDASDVPGRSPQRLLGAVLFDPVDHSLVFSSWAVSDAIVSQWLQKESYMGQLELLAAPFAFSTWQAELLKSAGALPPKGGKKKGSHSDQVSESSQRNQGADLKGGSWSWVMCEESNSEMTWIRRIVLLVFADGNSLKAGRSIGVHRAQVGQQSIRIKVQPELQVVLLCKSARRPVSQGGGSEVSASPGVTRFYSSQRVARCDRVVFLCKSARRPVSQGGVLISASPVSQGQVSASPGVTGWCVLASSHSASARRPVSQGDGSIHISAWSNWRSSWKDEKNDEKKEVAEERPPIEMSRLPPGWRIFQSRRDASTFYLWNEHSGHMVPLPKTPLGRRLEACDGFSFGYRLVKLMLYVSRVMTLGGVGRATSCVTAGAPGCLVVAERAAPVAQACEGFSFGYRLVKLMLYVGRVMTLGRVTSCVIGGARGCLVVAERACDGFSFGYRLVQLMLCVSRVMTLGRVGRATSCVIGGARGCLVVAERAAPVAQDGRVVLDVSVFFFLVSYSAQGIA</sequence>
<proteinExistence type="predicted"/>
<evidence type="ECO:0000256" key="1">
    <source>
        <dbReference type="SAM" id="MobiDB-lite"/>
    </source>
</evidence>
<feature type="compositionally biased region" description="Polar residues" evidence="1">
    <location>
        <begin position="1064"/>
        <end position="1075"/>
    </location>
</feature>
<evidence type="ECO:0000313" key="3">
    <source>
        <dbReference type="EMBL" id="CAL4775270.1"/>
    </source>
</evidence>
<dbReference type="EMBL" id="CAMXCT010001224">
    <property type="protein sequence ID" value="CAI3987958.1"/>
    <property type="molecule type" value="Genomic_DNA"/>
</dbReference>
<dbReference type="SUPFAM" id="SSF56672">
    <property type="entry name" value="DNA/RNA polymerases"/>
    <property type="match status" value="1"/>
</dbReference>
<name>A0A9P1CBA2_9DINO</name>
<reference evidence="2" key="1">
    <citation type="submission" date="2022-10" db="EMBL/GenBank/DDBJ databases">
        <authorList>
            <person name="Chen Y."/>
            <person name="Dougan E. K."/>
            <person name="Chan C."/>
            <person name="Rhodes N."/>
            <person name="Thang M."/>
        </authorList>
    </citation>
    <scope>NUCLEOTIDE SEQUENCE</scope>
</reference>
<dbReference type="Proteomes" id="UP001152797">
    <property type="component" value="Unassembled WGS sequence"/>
</dbReference>
<organism evidence="2">
    <name type="scientific">Cladocopium goreaui</name>
    <dbReference type="NCBI Taxonomy" id="2562237"/>
    <lineage>
        <taxon>Eukaryota</taxon>
        <taxon>Sar</taxon>
        <taxon>Alveolata</taxon>
        <taxon>Dinophyceae</taxon>
        <taxon>Suessiales</taxon>
        <taxon>Symbiodiniaceae</taxon>
        <taxon>Cladocopium</taxon>
    </lineage>
</organism>
<feature type="compositionally biased region" description="Basic residues" evidence="1">
    <location>
        <begin position="364"/>
        <end position="378"/>
    </location>
</feature>
<dbReference type="EMBL" id="CAMXCT020001224">
    <property type="protein sequence ID" value="CAL1141333.1"/>
    <property type="molecule type" value="Genomic_DNA"/>
</dbReference>
<dbReference type="PANTHER" id="PTHR33050:SF7">
    <property type="entry name" value="RIBONUCLEASE H"/>
    <property type="match status" value="1"/>
</dbReference>
<feature type="region of interest" description="Disordered" evidence="1">
    <location>
        <begin position="1052"/>
        <end position="1079"/>
    </location>
</feature>
<feature type="region of interest" description="Disordered" evidence="1">
    <location>
        <begin position="292"/>
        <end position="333"/>
    </location>
</feature>
<feature type="compositionally biased region" description="Basic and acidic residues" evidence="1">
    <location>
        <begin position="297"/>
        <end position="318"/>
    </location>
</feature>
<keyword evidence="4" id="KW-1185">Reference proteome</keyword>
<protein>
    <submittedName>
        <fullName evidence="2">Uncharacterized protein</fullName>
    </submittedName>
</protein>